<dbReference type="SUPFAM" id="SSF53067">
    <property type="entry name" value="Actin-like ATPase domain"/>
    <property type="match status" value="1"/>
</dbReference>
<dbReference type="CDD" id="cd24109">
    <property type="entry name" value="ASKHA_NBD_YjiL-like"/>
    <property type="match status" value="1"/>
</dbReference>
<gene>
    <name evidence="6" type="ordered locus">Dtox_3624</name>
</gene>
<keyword evidence="7" id="KW-1185">Reference proteome</keyword>
<proteinExistence type="predicted"/>
<dbReference type="AlphaFoldDB" id="C8VW49"/>
<feature type="domain" description="ATPase BadF/BadG/BcrA/BcrD type" evidence="5">
    <location>
        <begin position="4"/>
        <end position="270"/>
    </location>
</feature>
<protein>
    <submittedName>
        <fullName evidence="6">CoA-substrate-specific enzyme activase</fullName>
    </submittedName>
</protein>
<accession>C8VW49</accession>
<evidence type="ECO:0000313" key="7">
    <source>
        <dbReference type="Proteomes" id="UP000002217"/>
    </source>
</evidence>
<dbReference type="GO" id="GO:0051536">
    <property type="term" value="F:iron-sulfur cluster binding"/>
    <property type="evidence" value="ECO:0007669"/>
    <property type="project" value="UniProtKB-KW"/>
</dbReference>
<dbReference type="eggNOG" id="COG1924">
    <property type="taxonomic scope" value="Bacteria"/>
</dbReference>
<keyword evidence="3" id="KW-0408">Iron</keyword>
<dbReference type="Pfam" id="PF01869">
    <property type="entry name" value="BcrAD_BadFG"/>
    <property type="match status" value="1"/>
</dbReference>
<evidence type="ECO:0000256" key="3">
    <source>
        <dbReference type="ARBA" id="ARBA00023004"/>
    </source>
</evidence>
<dbReference type="KEGG" id="dae:Dtox_3624"/>
<dbReference type="PANTHER" id="PTHR32329:SF5">
    <property type="entry name" value="ACTIVATOR OF 2-HYDROXYACYL-COA DEHYDRATASE"/>
    <property type="match status" value="1"/>
</dbReference>
<dbReference type="InterPro" id="IPR051805">
    <property type="entry name" value="Dehydratase_Activator_Redct"/>
</dbReference>
<keyword evidence="2" id="KW-0479">Metal-binding</keyword>
<dbReference type="NCBIfam" id="TIGR00241">
    <property type="entry name" value="CoA_E_activ"/>
    <property type="match status" value="1"/>
</dbReference>
<dbReference type="InterPro" id="IPR002731">
    <property type="entry name" value="ATPase_BadF"/>
</dbReference>
<dbReference type="OrthoDB" id="9778513at2"/>
<dbReference type="Gene3D" id="3.30.420.40">
    <property type="match status" value="2"/>
</dbReference>
<dbReference type="GO" id="GO:0046872">
    <property type="term" value="F:metal ion binding"/>
    <property type="evidence" value="ECO:0007669"/>
    <property type="project" value="UniProtKB-KW"/>
</dbReference>
<dbReference type="STRING" id="485916.Dtox_3624"/>
<name>C8VW49_DESAS</name>
<dbReference type="Proteomes" id="UP000002217">
    <property type="component" value="Chromosome"/>
</dbReference>
<dbReference type="EMBL" id="CP001720">
    <property type="protein sequence ID" value="ACV64336.1"/>
    <property type="molecule type" value="Genomic_DNA"/>
</dbReference>
<dbReference type="RefSeq" id="WP_015759023.1">
    <property type="nucleotide sequence ID" value="NC_013216.1"/>
</dbReference>
<dbReference type="PANTHER" id="PTHR32329">
    <property type="entry name" value="BIFUNCTIONAL PROTEIN [INCLUDES 2-HYDROXYACYL-COA DEHYDRATASE (N-TER) AND ITS ACTIVATOR DOMAIN (C_TERM)-RELATED"/>
    <property type="match status" value="1"/>
</dbReference>
<evidence type="ECO:0000313" key="6">
    <source>
        <dbReference type="EMBL" id="ACV64336.1"/>
    </source>
</evidence>
<dbReference type="HOGENOM" id="CLU_066597_2_0_9"/>
<reference evidence="6 7" key="1">
    <citation type="journal article" date="2009" name="Stand. Genomic Sci.">
        <title>Complete genome sequence of Desulfotomaculum acetoxidans type strain (5575).</title>
        <authorList>
            <person name="Spring S."/>
            <person name="Lapidus A."/>
            <person name="Schroder M."/>
            <person name="Gleim D."/>
            <person name="Sims D."/>
            <person name="Meincke L."/>
            <person name="Glavina Del Rio T."/>
            <person name="Tice H."/>
            <person name="Copeland A."/>
            <person name="Cheng J.F."/>
            <person name="Lucas S."/>
            <person name="Chen F."/>
            <person name="Nolan M."/>
            <person name="Bruce D."/>
            <person name="Goodwin L."/>
            <person name="Pitluck S."/>
            <person name="Ivanova N."/>
            <person name="Mavromatis K."/>
            <person name="Mikhailova N."/>
            <person name="Pati A."/>
            <person name="Chen A."/>
            <person name="Palaniappan K."/>
            <person name="Land M."/>
            <person name="Hauser L."/>
            <person name="Chang Y.J."/>
            <person name="Jeffries C.D."/>
            <person name="Chain P."/>
            <person name="Saunders E."/>
            <person name="Brettin T."/>
            <person name="Detter J.C."/>
            <person name="Goker M."/>
            <person name="Bristow J."/>
            <person name="Eisen J.A."/>
            <person name="Markowitz V."/>
            <person name="Hugenholtz P."/>
            <person name="Kyrpides N.C."/>
            <person name="Klenk H.P."/>
            <person name="Han C."/>
        </authorList>
    </citation>
    <scope>NUCLEOTIDE SEQUENCE [LARGE SCALE GENOMIC DNA]</scope>
    <source>
        <strain evidence="7">ATCC 49208 / DSM 771 / VKM B-1644</strain>
    </source>
</reference>
<dbReference type="InterPro" id="IPR008275">
    <property type="entry name" value="CoA_E_activase_dom"/>
</dbReference>
<keyword evidence="4" id="KW-0411">Iron-sulfur</keyword>
<evidence type="ECO:0000256" key="1">
    <source>
        <dbReference type="ARBA" id="ARBA00001966"/>
    </source>
</evidence>
<evidence type="ECO:0000259" key="5">
    <source>
        <dbReference type="Pfam" id="PF01869"/>
    </source>
</evidence>
<comment type="cofactor">
    <cofactor evidence="1">
        <name>[4Fe-4S] cluster</name>
        <dbReference type="ChEBI" id="CHEBI:49883"/>
    </cofactor>
</comment>
<evidence type="ECO:0000256" key="4">
    <source>
        <dbReference type="ARBA" id="ARBA00023014"/>
    </source>
</evidence>
<sequence>MLWGIDLGSRNVKIAVMREDESFSFYKFDTIGFYKKFGRMKDGQLTVDFTNLGLDREVRAINEKFAGDLSGPAYGINAPAKVVATGYGRQTVKLKGAENIVEIKAHVLGANFQTGLKDFTLLDLGGQDSKVVLVKGGRMADFQTNDKCAASTGRYLENMAAVLEIDLKELSRHRLDPVELTATCAIFGETELIGKIVEGYSISSLAAGVNYSIFKRLKPMLSKLLSQALVFTGGVAYNLAIREILKEELGVKVLVPDYPEFNGAIGCCIFGCRNV</sequence>
<evidence type="ECO:0000256" key="2">
    <source>
        <dbReference type="ARBA" id="ARBA00022723"/>
    </source>
</evidence>
<organism evidence="6 7">
    <name type="scientific">Desulfofarcimen acetoxidans (strain ATCC 49208 / DSM 771 / KCTC 5769 / VKM B-1644 / 5575)</name>
    <name type="common">Desulfotomaculum acetoxidans</name>
    <dbReference type="NCBI Taxonomy" id="485916"/>
    <lineage>
        <taxon>Bacteria</taxon>
        <taxon>Bacillati</taxon>
        <taxon>Bacillota</taxon>
        <taxon>Clostridia</taxon>
        <taxon>Eubacteriales</taxon>
        <taxon>Peptococcaceae</taxon>
        <taxon>Desulfofarcimen</taxon>
    </lineage>
</organism>
<dbReference type="InterPro" id="IPR043129">
    <property type="entry name" value="ATPase_NBD"/>
</dbReference>